<sequence>METLLPEMNLYGNYSYLDLGFNDPSFIESLSLSRTDDGELLPARISSLLDKASKSVKCPPKHRHDGTSPLPLGMDWSPPPRVWDGHDTIWPHDSHTGWSYCATIPSWTILSRPRGSATVVVFPCELFESGSFNALSTFYRVQIGIQSPDGFTTTREILRRFSDFLSLSSELKKEFPKKKLPPAPSKGFLRMQSNELLEELVSSQRRCLLEDWMMKVLSDIELSRSAPVGIFLELEAAARSSFYELNQNIEDVNSSISVVPSIQFSNSSDVSLPAGPSSLASDFGNESAYGTPELGSPTEGMGRFHEVDNAAVYQGLTHSGEVISEDTRLKHCDSKPMKDSEQGNQENHLKMPSTGDDTDVSTKRVMDSAHVKQTLETDISSERISDISNFLKLEPLRNTLHDPAEGADFSGLNAPASSNLQFPGHLQVVIQLDEQNKMNSILSTMQLRLAAAKTDIEDLLMRLNQELAVRQYLATKLILVKFPEELVKKMTRKSSPTNLSSDIPLLQYPTPAKFSNNKLLSCAHNLSAVHARVKDLENELEFLKECGKDNMQQAVLTEREKFTQMLWDMEELRRKCVEMELKLASEQADKIQMESTQRSIIQENERLYEELDAAQQQINSLQQHHLEMESKSNTDVKLLVKEIKSLRSSHTELKQELSKLANEKAEVEMILREEWQNREHASAANIKLLHEYEILRSRLEECSIKFLIEEENKHASSPSDAIDILSTSDNRIGLLLAEAQLLAQDVETTIASRNVDGEYSRTAVDELRKQLADVYLDNAKLRKQINSVIRYALQTANRSEDNEEDSPPTKTALGKFLDG</sequence>
<feature type="region of interest" description="Disordered" evidence="2">
    <location>
        <begin position="330"/>
        <end position="361"/>
    </location>
</feature>
<dbReference type="PANTHER" id="PTHR46856:SF3">
    <property type="entry name" value="PX DOMAIN-CONTAINING PROTEIN EREX"/>
    <property type="match status" value="1"/>
</dbReference>
<dbReference type="GO" id="GO:0005768">
    <property type="term" value="C:endosome"/>
    <property type="evidence" value="ECO:0007669"/>
    <property type="project" value="UniProtKB-ARBA"/>
</dbReference>
<dbReference type="Proteomes" id="UP001291623">
    <property type="component" value="Unassembled WGS sequence"/>
</dbReference>
<dbReference type="Gene3D" id="3.30.1520.10">
    <property type="entry name" value="Phox-like domain"/>
    <property type="match status" value="1"/>
</dbReference>
<dbReference type="SUPFAM" id="SSF64268">
    <property type="entry name" value="PX domain"/>
    <property type="match status" value="1"/>
</dbReference>
<dbReference type="GO" id="GO:0035091">
    <property type="term" value="F:phosphatidylinositol binding"/>
    <property type="evidence" value="ECO:0007669"/>
    <property type="project" value="InterPro"/>
</dbReference>
<dbReference type="GO" id="GO:0015031">
    <property type="term" value="P:protein transport"/>
    <property type="evidence" value="ECO:0007669"/>
    <property type="project" value="InterPro"/>
</dbReference>
<evidence type="ECO:0000313" key="4">
    <source>
        <dbReference type="EMBL" id="KAK4350230.1"/>
    </source>
</evidence>
<dbReference type="InterPro" id="IPR001683">
    <property type="entry name" value="PX_dom"/>
</dbReference>
<gene>
    <name evidence="4" type="ORF">RND71_029543</name>
</gene>
<reference evidence="4" key="1">
    <citation type="submission" date="2023-12" db="EMBL/GenBank/DDBJ databases">
        <title>Genome assembly of Anisodus tanguticus.</title>
        <authorList>
            <person name="Wang Y.-J."/>
        </authorList>
    </citation>
    <scope>NUCLEOTIDE SEQUENCE</scope>
    <source>
        <strain evidence="4">KB-2021</strain>
        <tissue evidence="4">Leaf</tissue>
    </source>
</reference>
<evidence type="ECO:0000313" key="5">
    <source>
        <dbReference type="Proteomes" id="UP001291623"/>
    </source>
</evidence>
<keyword evidence="5" id="KW-1185">Reference proteome</keyword>
<feature type="coiled-coil region" evidence="1">
    <location>
        <begin position="526"/>
        <end position="673"/>
    </location>
</feature>
<dbReference type="SMART" id="SM00312">
    <property type="entry name" value="PX"/>
    <property type="match status" value="1"/>
</dbReference>
<dbReference type="Pfam" id="PF00787">
    <property type="entry name" value="PX"/>
    <property type="match status" value="1"/>
</dbReference>
<dbReference type="GO" id="GO:0016020">
    <property type="term" value="C:membrane"/>
    <property type="evidence" value="ECO:0007669"/>
    <property type="project" value="UniProtKB-ARBA"/>
</dbReference>
<evidence type="ECO:0000256" key="1">
    <source>
        <dbReference type="SAM" id="Coils"/>
    </source>
</evidence>
<dbReference type="InterPro" id="IPR044588">
    <property type="entry name" value="EREX-like"/>
</dbReference>
<feature type="domain" description="PX" evidence="3">
    <location>
        <begin position="117"/>
        <end position="239"/>
    </location>
</feature>
<name>A0AAE1V7B4_9SOLA</name>
<organism evidence="4 5">
    <name type="scientific">Anisodus tanguticus</name>
    <dbReference type="NCBI Taxonomy" id="243964"/>
    <lineage>
        <taxon>Eukaryota</taxon>
        <taxon>Viridiplantae</taxon>
        <taxon>Streptophyta</taxon>
        <taxon>Embryophyta</taxon>
        <taxon>Tracheophyta</taxon>
        <taxon>Spermatophyta</taxon>
        <taxon>Magnoliopsida</taxon>
        <taxon>eudicotyledons</taxon>
        <taxon>Gunneridae</taxon>
        <taxon>Pentapetalae</taxon>
        <taxon>asterids</taxon>
        <taxon>lamiids</taxon>
        <taxon>Solanales</taxon>
        <taxon>Solanaceae</taxon>
        <taxon>Solanoideae</taxon>
        <taxon>Hyoscyameae</taxon>
        <taxon>Anisodus</taxon>
    </lineage>
</organism>
<accession>A0AAE1V7B4</accession>
<proteinExistence type="predicted"/>
<dbReference type="InterPro" id="IPR036871">
    <property type="entry name" value="PX_dom_sf"/>
</dbReference>
<comment type="caution">
    <text evidence="4">The sequence shown here is derived from an EMBL/GenBank/DDBJ whole genome shotgun (WGS) entry which is preliminary data.</text>
</comment>
<feature type="region of interest" description="Disordered" evidence="2">
    <location>
        <begin position="797"/>
        <end position="819"/>
    </location>
</feature>
<dbReference type="PANTHER" id="PTHR46856">
    <property type="entry name" value="PX DOMAIN-CONTAINING PROTEIN EREL1-RELATED"/>
    <property type="match status" value="1"/>
</dbReference>
<dbReference type="EMBL" id="JAVYJV010000016">
    <property type="protein sequence ID" value="KAK4350230.1"/>
    <property type="molecule type" value="Genomic_DNA"/>
</dbReference>
<feature type="compositionally biased region" description="Basic and acidic residues" evidence="2">
    <location>
        <begin position="330"/>
        <end position="341"/>
    </location>
</feature>
<protein>
    <recommendedName>
        <fullName evidence="3">PX domain-containing protein</fullName>
    </recommendedName>
</protein>
<dbReference type="AlphaFoldDB" id="A0AAE1V7B4"/>
<keyword evidence="1" id="KW-0175">Coiled coil</keyword>
<evidence type="ECO:0000259" key="3">
    <source>
        <dbReference type="PROSITE" id="PS50195"/>
    </source>
</evidence>
<dbReference type="PROSITE" id="PS50195">
    <property type="entry name" value="PX"/>
    <property type="match status" value="1"/>
</dbReference>
<evidence type="ECO:0000256" key="2">
    <source>
        <dbReference type="SAM" id="MobiDB-lite"/>
    </source>
</evidence>